<keyword evidence="2" id="KW-1185">Reference proteome</keyword>
<dbReference type="EMBL" id="CP036275">
    <property type="protein sequence ID" value="QDU36242.1"/>
    <property type="molecule type" value="Genomic_DNA"/>
</dbReference>
<name>A0A517Z178_9PLAN</name>
<reference evidence="1 2" key="1">
    <citation type="submission" date="2019-02" db="EMBL/GenBank/DDBJ databases">
        <title>Deep-cultivation of Planctomycetes and their phenomic and genomic characterization uncovers novel biology.</title>
        <authorList>
            <person name="Wiegand S."/>
            <person name="Jogler M."/>
            <person name="Boedeker C."/>
            <person name="Pinto D."/>
            <person name="Vollmers J."/>
            <person name="Rivas-Marin E."/>
            <person name="Kohn T."/>
            <person name="Peeters S.H."/>
            <person name="Heuer A."/>
            <person name="Rast P."/>
            <person name="Oberbeckmann S."/>
            <person name="Bunk B."/>
            <person name="Jeske O."/>
            <person name="Meyerdierks A."/>
            <person name="Storesund J.E."/>
            <person name="Kallscheuer N."/>
            <person name="Luecker S."/>
            <person name="Lage O.M."/>
            <person name="Pohl T."/>
            <person name="Merkel B.J."/>
            <person name="Hornburger P."/>
            <person name="Mueller R.-W."/>
            <person name="Bruemmer F."/>
            <person name="Labrenz M."/>
            <person name="Spormann A.M."/>
            <person name="Op den Camp H."/>
            <person name="Overmann J."/>
            <person name="Amann R."/>
            <person name="Jetten M.S.M."/>
            <person name="Mascher T."/>
            <person name="Medema M.H."/>
            <person name="Devos D.P."/>
            <person name="Kaster A.-K."/>
            <person name="Ovreas L."/>
            <person name="Rohde M."/>
            <person name="Galperin M.Y."/>
            <person name="Jogler C."/>
        </authorList>
    </citation>
    <scope>NUCLEOTIDE SEQUENCE [LARGE SCALE GENOMIC DNA]</scope>
    <source>
        <strain evidence="1 2">Mal4</strain>
    </source>
</reference>
<dbReference type="PROSITE" id="PS51257">
    <property type="entry name" value="PROKAR_LIPOPROTEIN"/>
    <property type="match status" value="1"/>
</dbReference>
<sequence>MSIRREILLWSTVLLLPLAVGCGGTSDQPELGEVTGVVTLDGEPLADARVVFSPVEGGQSSEATTDAQGKYALVYRGEQMGAKIGEHKVFVSTFEEAVLDDFGKPTGGREELVPEQYNRSSTLTVEVKPGDNEIPLDLNS</sequence>
<dbReference type="Proteomes" id="UP000320496">
    <property type="component" value="Chromosome"/>
</dbReference>
<proteinExistence type="predicted"/>
<organism evidence="1 2">
    <name type="scientific">Maioricimonas rarisocia</name>
    <dbReference type="NCBI Taxonomy" id="2528026"/>
    <lineage>
        <taxon>Bacteria</taxon>
        <taxon>Pseudomonadati</taxon>
        <taxon>Planctomycetota</taxon>
        <taxon>Planctomycetia</taxon>
        <taxon>Planctomycetales</taxon>
        <taxon>Planctomycetaceae</taxon>
        <taxon>Maioricimonas</taxon>
    </lineage>
</organism>
<evidence type="ECO:0000313" key="2">
    <source>
        <dbReference type="Proteomes" id="UP000320496"/>
    </source>
</evidence>
<accession>A0A517Z178</accession>
<gene>
    <name evidence="1" type="ORF">Mal4_05260</name>
</gene>
<dbReference type="OrthoDB" id="289394at2"/>
<evidence type="ECO:0008006" key="3">
    <source>
        <dbReference type="Google" id="ProtNLM"/>
    </source>
</evidence>
<dbReference type="AlphaFoldDB" id="A0A517Z178"/>
<protein>
    <recommendedName>
        <fullName evidence="3">Carboxypeptidase regulatory-like domain-containing protein</fullName>
    </recommendedName>
</protein>
<evidence type="ECO:0000313" key="1">
    <source>
        <dbReference type="EMBL" id="QDU36242.1"/>
    </source>
</evidence>
<dbReference type="RefSeq" id="WP_145366927.1">
    <property type="nucleotide sequence ID" value="NZ_CP036275.1"/>
</dbReference>
<dbReference type="KEGG" id="mri:Mal4_05260"/>